<sequence length="127" mass="14284">MKLIKGLVILISCAVLLLTGCSKKDVFEGIDFTHVGNEVVGYLYVDGRVYLLSTYYKFPEERLGKQIGEIHDIVDKPAVDGDVVYPESNRKYEIRKGDKIFRVKKGGNLLVVIQTREGYISGTLMPK</sequence>
<gene>
    <name evidence="2" type="ORF">FLT43_00805</name>
    <name evidence="1" type="ORF">M5W83_05415</name>
</gene>
<accession>A0AAP9DQG0</accession>
<reference evidence="2 3" key="1">
    <citation type="submission" date="2019-07" db="EMBL/GenBank/DDBJ databases">
        <title>Paenibacillus thiaminolyticus NRRL B-4156.</title>
        <authorList>
            <person name="Hehnly C."/>
            <person name="Zhang L."/>
        </authorList>
    </citation>
    <scope>NUCLEOTIDE SEQUENCE [LARGE SCALE GENOMIC DNA]</scope>
    <source>
        <strain evidence="2 3">NRRL B-4156</strain>
    </source>
</reference>
<keyword evidence="4" id="KW-1185">Reference proteome</keyword>
<reference evidence="1 4" key="2">
    <citation type="submission" date="2022-05" db="EMBL/GenBank/DDBJ databases">
        <title>Genome Sequencing of Bee-Associated Microbes.</title>
        <authorList>
            <person name="Dunlap C."/>
        </authorList>
    </citation>
    <scope>NUCLEOTIDE SEQUENCE [LARGE SCALE GENOMIC DNA]</scope>
    <source>
        <strain evidence="1 4">NRRL B-14613</strain>
    </source>
</reference>
<name>A0AAP9DQG0_PANTH</name>
<dbReference type="AlphaFoldDB" id="A0AAP9DQG0"/>
<evidence type="ECO:0008006" key="5">
    <source>
        <dbReference type="Google" id="ProtNLM"/>
    </source>
</evidence>
<dbReference type="EMBL" id="JAMDMM010000014">
    <property type="protein sequence ID" value="MCY9606599.1"/>
    <property type="molecule type" value="Genomic_DNA"/>
</dbReference>
<dbReference type="Proteomes" id="UP001209276">
    <property type="component" value="Unassembled WGS sequence"/>
</dbReference>
<evidence type="ECO:0000313" key="2">
    <source>
        <dbReference type="EMBL" id="QDM42208.1"/>
    </source>
</evidence>
<evidence type="ECO:0000313" key="4">
    <source>
        <dbReference type="Proteomes" id="UP001209276"/>
    </source>
</evidence>
<organism evidence="2 3">
    <name type="scientific">Paenibacillus thiaminolyticus</name>
    <name type="common">Bacillus thiaminolyticus</name>
    <dbReference type="NCBI Taxonomy" id="49283"/>
    <lineage>
        <taxon>Bacteria</taxon>
        <taxon>Bacillati</taxon>
        <taxon>Bacillota</taxon>
        <taxon>Bacilli</taxon>
        <taxon>Bacillales</taxon>
        <taxon>Paenibacillaceae</taxon>
        <taxon>Paenibacillus</taxon>
    </lineage>
</organism>
<dbReference type="PROSITE" id="PS51257">
    <property type="entry name" value="PROKAR_LIPOPROTEIN"/>
    <property type="match status" value="1"/>
</dbReference>
<dbReference type="EMBL" id="CP041405">
    <property type="protein sequence ID" value="QDM42208.1"/>
    <property type="molecule type" value="Genomic_DNA"/>
</dbReference>
<evidence type="ECO:0000313" key="1">
    <source>
        <dbReference type="EMBL" id="MCY9606599.1"/>
    </source>
</evidence>
<dbReference type="RefSeq" id="WP_087443783.1">
    <property type="nucleotide sequence ID" value="NZ_CABMNB010000036.1"/>
</dbReference>
<evidence type="ECO:0000313" key="3">
    <source>
        <dbReference type="Proteomes" id="UP000315377"/>
    </source>
</evidence>
<dbReference type="GeneID" id="76994534"/>
<dbReference type="Proteomes" id="UP000315377">
    <property type="component" value="Chromosome"/>
</dbReference>
<proteinExistence type="predicted"/>
<protein>
    <recommendedName>
        <fullName evidence="5">Lipoprotein</fullName>
    </recommendedName>
</protein>